<organism evidence="3">
    <name type="scientific">marine sediment metagenome</name>
    <dbReference type="NCBI Taxonomy" id="412755"/>
    <lineage>
        <taxon>unclassified sequences</taxon>
        <taxon>metagenomes</taxon>
        <taxon>ecological metagenomes</taxon>
    </lineage>
</organism>
<proteinExistence type="predicted"/>
<accession>A0A0F9EFD4</accession>
<dbReference type="PANTHER" id="PTHR33055:SF13">
    <property type="entry name" value="TRANSPOSASE"/>
    <property type="match status" value="1"/>
</dbReference>
<evidence type="ECO:0000259" key="1">
    <source>
        <dbReference type="Pfam" id="PF01548"/>
    </source>
</evidence>
<protein>
    <submittedName>
        <fullName evidence="3">Uncharacterized protein</fullName>
    </submittedName>
</protein>
<dbReference type="AlphaFoldDB" id="A0A0F9EFD4"/>
<gene>
    <name evidence="3" type="ORF">LCGC14_2082510</name>
</gene>
<dbReference type="PANTHER" id="PTHR33055">
    <property type="entry name" value="TRANSPOSASE FOR INSERTION SEQUENCE ELEMENT IS1111A"/>
    <property type="match status" value="1"/>
</dbReference>
<feature type="domain" description="Transposase IS110-like N-terminal" evidence="1">
    <location>
        <begin position="12"/>
        <end position="155"/>
    </location>
</feature>
<dbReference type="GO" id="GO:0006313">
    <property type="term" value="P:DNA transposition"/>
    <property type="evidence" value="ECO:0007669"/>
    <property type="project" value="InterPro"/>
</dbReference>
<dbReference type="InterPro" id="IPR002525">
    <property type="entry name" value="Transp_IS110-like_N"/>
</dbReference>
<dbReference type="EMBL" id="LAZR01025197">
    <property type="protein sequence ID" value="KKL72679.1"/>
    <property type="molecule type" value="Genomic_DNA"/>
</dbReference>
<feature type="domain" description="Transposase IS116/IS110/IS902 C-terminal" evidence="2">
    <location>
        <begin position="220"/>
        <end position="301"/>
    </location>
</feature>
<dbReference type="GO" id="GO:0004803">
    <property type="term" value="F:transposase activity"/>
    <property type="evidence" value="ECO:0007669"/>
    <property type="project" value="InterPro"/>
</dbReference>
<comment type="caution">
    <text evidence="3">The sequence shown here is derived from an EMBL/GenBank/DDBJ whole genome shotgun (WGS) entry which is preliminary data.</text>
</comment>
<dbReference type="Pfam" id="PF01548">
    <property type="entry name" value="DEDD_Tnp_IS110"/>
    <property type="match status" value="1"/>
</dbReference>
<name>A0A0F9EFD4_9ZZZZ</name>
<dbReference type="GO" id="GO:0003677">
    <property type="term" value="F:DNA binding"/>
    <property type="evidence" value="ECO:0007669"/>
    <property type="project" value="InterPro"/>
</dbReference>
<dbReference type="Pfam" id="PF02371">
    <property type="entry name" value="Transposase_20"/>
    <property type="match status" value="1"/>
</dbReference>
<reference evidence="3" key="1">
    <citation type="journal article" date="2015" name="Nature">
        <title>Complex archaea that bridge the gap between prokaryotes and eukaryotes.</title>
        <authorList>
            <person name="Spang A."/>
            <person name="Saw J.H."/>
            <person name="Jorgensen S.L."/>
            <person name="Zaremba-Niedzwiedzka K."/>
            <person name="Martijn J."/>
            <person name="Lind A.E."/>
            <person name="van Eijk R."/>
            <person name="Schleper C."/>
            <person name="Guy L."/>
            <person name="Ettema T.J."/>
        </authorList>
    </citation>
    <scope>NUCLEOTIDE SEQUENCE</scope>
</reference>
<dbReference type="InterPro" id="IPR003346">
    <property type="entry name" value="Transposase_20"/>
</dbReference>
<dbReference type="NCBIfam" id="NF033542">
    <property type="entry name" value="transpos_IS110"/>
    <property type="match status" value="1"/>
</dbReference>
<evidence type="ECO:0000313" key="3">
    <source>
        <dbReference type="EMBL" id="KKL72679.1"/>
    </source>
</evidence>
<sequence>MTQKDAPPKRFIGLDVHKHYLIAIGVDEDLNQVLDPQRVKLSYLEKWMSKTLCKEDAVVLEMTTNTWQLYDDLLPHVGSVTVVHPPHVALITRAQVMTDKIAASILARLLAKGLLVGIWVPPKEVQELRALIAHRNKMTRLATQAKNRLHAILHRGHIQPPEGNLFHEDQRGWWLGLELSPARQTSLLCDLDALDFAQQQIKRIETTLKTLAAEDQRVPRLVQLPGISLINALTILGAIGDITRFPSPKKLVGYSGLGGRVHDSGQTSRRGGITKAGRRDLRTAMVQAAQTAANTHPHWKTELERLQPRLGRNKAIVAIARKLLVSVWYVLTNEVSDRFAEPELVARKLLQYAYALGKANRPASQSPGQYVRYHLDRLGLGADLTAIPWGTKKPRPLPPSSLLQNSK</sequence>
<evidence type="ECO:0000259" key="2">
    <source>
        <dbReference type="Pfam" id="PF02371"/>
    </source>
</evidence>
<dbReference type="InterPro" id="IPR047650">
    <property type="entry name" value="Transpos_IS110"/>
</dbReference>